<protein>
    <recommendedName>
        <fullName evidence="2">Peptidase M13 C-terminal domain-containing protein</fullName>
    </recommendedName>
</protein>
<dbReference type="GO" id="GO:0016485">
    <property type="term" value="P:protein processing"/>
    <property type="evidence" value="ECO:0007669"/>
    <property type="project" value="TreeGrafter"/>
</dbReference>
<dbReference type="Gene3D" id="3.40.390.10">
    <property type="entry name" value="Collagenase (Catalytic Domain)"/>
    <property type="match status" value="1"/>
</dbReference>
<dbReference type="GO" id="GO:0005886">
    <property type="term" value="C:plasma membrane"/>
    <property type="evidence" value="ECO:0007669"/>
    <property type="project" value="TreeGrafter"/>
</dbReference>
<sequence length="113" mass="13051">LTLGENIADNGGIKKSFESWLARYRSDPQSKTYNNRRLPGLEKFTPEQLYFIQYARLWCTKTDPKVVPSLLQNVHSPPEWRINGVVQNSEYFAKAFQCKAGTPMNPVKKCNVW</sequence>
<dbReference type="EMBL" id="JAAAHW010003506">
    <property type="protein sequence ID" value="KAF9983171.1"/>
    <property type="molecule type" value="Genomic_DNA"/>
</dbReference>
<gene>
    <name evidence="3" type="ORF">BGZ65_002107</name>
</gene>
<evidence type="ECO:0000313" key="4">
    <source>
        <dbReference type="Proteomes" id="UP000749646"/>
    </source>
</evidence>
<name>A0A9P6SMP9_9FUNG</name>
<feature type="non-terminal residue" evidence="3">
    <location>
        <position position="1"/>
    </location>
</feature>
<comment type="similarity">
    <text evidence="1">Belongs to the peptidase M13 family.</text>
</comment>
<dbReference type="PANTHER" id="PTHR11733">
    <property type="entry name" value="ZINC METALLOPROTEASE FAMILY M13 NEPRILYSIN-RELATED"/>
    <property type="match status" value="1"/>
</dbReference>
<accession>A0A9P6SMP9</accession>
<dbReference type="InterPro" id="IPR000718">
    <property type="entry name" value="Peptidase_M13"/>
</dbReference>
<dbReference type="InterPro" id="IPR018497">
    <property type="entry name" value="Peptidase_M13_C"/>
</dbReference>
<evidence type="ECO:0000313" key="3">
    <source>
        <dbReference type="EMBL" id="KAF9983171.1"/>
    </source>
</evidence>
<dbReference type="Pfam" id="PF01431">
    <property type="entry name" value="Peptidase_M13"/>
    <property type="match status" value="1"/>
</dbReference>
<evidence type="ECO:0000256" key="1">
    <source>
        <dbReference type="ARBA" id="ARBA00007357"/>
    </source>
</evidence>
<dbReference type="OrthoDB" id="6475849at2759"/>
<keyword evidence="4" id="KW-1185">Reference proteome</keyword>
<dbReference type="SUPFAM" id="SSF55486">
    <property type="entry name" value="Metalloproteases ('zincins'), catalytic domain"/>
    <property type="match status" value="1"/>
</dbReference>
<dbReference type="Proteomes" id="UP000749646">
    <property type="component" value="Unassembled WGS sequence"/>
</dbReference>
<dbReference type="GO" id="GO:0004222">
    <property type="term" value="F:metalloendopeptidase activity"/>
    <property type="evidence" value="ECO:0007669"/>
    <property type="project" value="InterPro"/>
</dbReference>
<dbReference type="PROSITE" id="PS51885">
    <property type="entry name" value="NEPRILYSIN"/>
    <property type="match status" value="1"/>
</dbReference>
<proteinExistence type="inferred from homology"/>
<dbReference type="AlphaFoldDB" id="A0A9P6SMP9"/>
<feature type="domain" description="Peptidase M13 C-terminal" evidence="2">
    <location>
        <begin position="1"/>
        <end position="112"/>
    </location>
</feature>
<comment type="caution">
    <text evidence="3">The sequence shown here is derived from an EMBL/GenBank/DDBJ whole genome shotgun (WGS) entry which is preliminary data.</text>
</comment>
<dbReference type="PANTHER" id="PTHR11733:SF167">
    <property type="entry name" value="FI17812P1-RELATED"/>
    <property type="match status" value="1"/>
</dbReference>
<organism evidence="3 4">
    <name type="scientific">Modicella reniformis</name>
    <dbReference type="NCBI Taxonomy" id="1440133"/>
    <lineage>
        <taxon>Eukaryota</taxon>
        <taxon>Fungi</taxon>
        <taxon>Fungi incertae sedis</taxon>
        <taxon>Mucoromycota</taxon>
        <taxon>Mortierellomycotina</taxon>
        <taxon>Mortierellomycetes</taxon>
        <taxon>Mortierellales</taxon>
        <taxon>Mortierellaceae</taxon>
        <taxon>Modicella</taxon>
    </lineage>
</organism>
<evidence type="ECO:0000259" key="2">
    <source>
        <dbReference type="Pfam" id="PF01431"/>
    </source>
</evidence>
<dbReference type="InterPro" id="IPR024079">
    <property type="entry name" value="MetalloPept_cat_dom_sf"/>
</dbReference>
<reference evidence="3" key="1">
    <citation type="journal article" date="2020" name="Fungal Divers.">
        <title>Resolving the Mortierellaceae phylogeny through synthesis of multi-gene phylogenetics and phylogenomics.</title>
        <authorList>
            <person name="Vandepol N."/>
            <person name="Liber J."/>
            <person name="Desiro A."/>
            <person name="Na H."/>
            <person name="Kennedy M."/>
            <person name="Barry K."/>
            <person name="Grigoriev I.V."/>
            <person name="Miller A.N."/>
            <person name="O'Donnell K."/>
            <person name="Stajich J.E."/>
            <person name="Bonito G."/>
        </authorList>
    </citation>
    <scope>NUCLEOTIDE SEQUENCE</scope>
    <source>
        <strain evidence="3">MES-2147</strain>
    </source>
</reference>